<accession>A0A8J3B2Y8</accession>
<dbReference type="AlphaFoldDB" id="A0A8J3B2Y8"/>
<comment type="similarity">
    <text evidence="1">Belongs to the transposase 7 family.</text>
</comment>
<evidence type="ECO:0000256" key="4">
    <source>
        <dbReference type="ARBA" id="ARBA00023172"/>
    </source>
</evidence>
<keyword evidence="3" id="KW-0238">DNA-binding</keyword>
<dbReference type="InterPro" id="IPR002513">
    <property type="entry name" value="Tn3_Tnp_DDE_dom"/>
</dbReference>
<comment type="caution">
    <text evidence="7">The sequence shown here is derived from an EMBL/GenBank/DDBJ whole genome shotgun (WGS) entry which is preliminary data.</text>
</comment>
<dbReference type="EMBL" id="BMDP01000005">
    <property type="protein sequence ID" value="GGI55677.1"/>
    <property type="molecule type" value="Genomic_DNA"/>
</dbReference>
<name>A0A8J3B2Y8_9BURK</name>
<dbReference type="RefSeq" id="WP_188422798.1">
    <property type="nucleotide sequence ID" value="NZ_BMDP01000005.1"/>
</dbReference>
<dbReference type="NCBIfam" id="NF033527">
    <property type="entry name" value="transpos_Tn3"/>
    <property type="match status" value="1"/>
</dbReference>
<evidence type="ECO:0000256" key="1">
    <source>
        <dbReference type="ARBA" id="ARBA00009402"/>
    </source>
</evidence>
<dbReference type="InterPro" id="IPR047653">
    <property type="entry name" value="Tn3-like_transpos"/>
</dbReference>
<reference evidence="7" key="2">
    <citation type="submission" date="2020-09" db="EMBL/GenBank/DDBJ databases">
        <authorList>
            <person name="Sun Q."/>
            <person name="Sedlacek I."/>
        </authorList>
    </citation>
    <scope>NUCLEOTIDE SEQUENCE</scope>
    <source>
        <strain evidence="7">CCM 7664</strain>
    </source>
</reference>
<evidence type="ECO:0000259" key="6">
    <source>
        <dbReference type="Pfam" id="PF13700"/>
    </source>
</evidence>
<reference evidence="7" key="1">
    <citation type="journal article" date="2014" name="Int. J. Syst. Evol. Microbiol.">
        <title>Complete genome sequence of Corynebacterium casei LMG S-19264T (=DSM 44701T), isolated from a smear-ripened cheese.</title>
        <authorList>
            <consortium name="US DOE Joint Genome Institute (JGI-PGF)"/>
            <person name="Walter F."/>
            <person name="Albersmeier A."/>
            <person name="Kalinowski J."/>
            <person name="Ruckert C."/>
        </authorList>
    </citation>
    <scope>NUCLEOTIDE SEQUENCE</scope>
    <source>
        <strain evidence="7">CCM 7664</strain>
    </source>
</reference>
<dbReference type="GO" id="GO:0003677">
    <property type="term" value="F:DNA binding"/>
    <property type="evidence" value="ECO:0007669"/>
    <property type="project" value="UniProtKB-KW"/>
</dbReference>
<feature type="domain" description="Tn3 transposase DDE" evidence="5">
    <location>
        <begin position="583"/>
        <end position="969"/>
    </location>
</feature>
<evidence type="ECO:0000313" key="7">
    <source>
        <dbReference type="EMBL" id="GGI55677.1"/>
    </source>
</evidence>
<dbReference type="Proteomes" id="UP000627205">
    <property type="component" value="Unassembled WGS sequence"/>
</dbReference>
<keyword evidence="2" id="KW-0815">Transposition</keyword>
<feature type="domain" description="DUF4158" evidence="6">
    <location>
        <begin position="2"/>
        <end position="164"/>
    </location>
</feature>
<evidence type="ECO:0000313" key="8">
    <source>
        <dbReference type="Proteomes" id="UP000627205"/>
    </source>
</evidence>
<dbReference type="GO" id="GO:0006313">
    <property type="term" value="P:DNA transposition"/>
    <property type="evidence" value="ECO:0007669"/>
    <property type="project" value="InterPro"/>
</dbReference>
<sequence>MSSIHETAYPRFKPDLTQRELEEIYTPNETEQRFARRLSRSNASRLYLMVLLKTVQRLGYFPMFAEVPEAIVTFITKSIGVPPVPLRAMVAEEKSRSRRDFIDVIRTYLKIQPISKETDKAIELAATQAAQTKQELADIINVVIEELIRQRYELPAFSRLNRAAFRIRNHVNEQYFHTLADPLPSAVINQFDAMLILSPGQLITGWQQIKQDPRKPTNTEVRQYLERVKWLKSWACGLPQVDHIPVAKRTQYVNEARALDAADLKAMQQNKRYALMVLLFHSQLSKALDDAVDMFIRKMRKIHTGAVEQLQLYYLEHQKRTEKLVSQLRDVLEAFQEGETDQERGKRIAIAMHGDPESLLAECEEHMAYAGNNYLPFMLAPYQTQRPLLLNCLSLLDLESTSADVSLIEAIRFVLANRQSHKEWLSIVGTNINLKWLPEKWRRPVTGQKSGAVIEINRKYFELCVLTEAMQELQSGDLYVSNSDQYSDYRTQLVDWDTYEAQVTEYGAMLDFPTDSKQFVSNLKKWFSDTAFRVDQGMPNNEHLDLNGNEIVLKKHGKDTKPAALDHIDKEITARLPEKNILDILVESETWLDLHKQFGTLSGFEAKIDDPRKRFVTTLFCYGCNLGPTQTARSVKGLSRKQVAWLNLHHITEERLEKATVQVINAYNKFALPKFWGSGKSASADGTKWNMYEQNLLSEYHIRYGGYGGIGYYHVSDMYIALFSHFIPCGVYEAIYILDGLIKNESDIQPDTLHGDTHAQSAPVFGLAYLLGINLMPRIRQLKKLVFYKPERGVRYEHINGLFSEAVNWEIIETHLPDMLRIALSIKAGKITPSTILRRLGTASRKNKLYFAFRELGRVVRTEFLLKYISDLDLRKTINAATNKSEEFNQFIKWLFFGNQGVIAENVRHEQRKVVKYNQLVANLAILHNVEAMTGVLKDMQEEGLPITEEVLASLAPYRTEHINRFGDYTLDFDRVVPPMNYKTKII</sequence>
<evidence type="ECO:0008006" key="9">
    <source>
        <dbReference type="Google" id="ProtNLM"/>
    </source>
</evidence>
<dbReference type="GO" id="GO:0004803">
    <property type="term" value="F:transposase activity"/>
    <property type="evidence" value="ECO:0007669"/>
    <property type="project" value="InterPro"/>
</dbReference>
<keyword evidence="8" id="KW-1185">Reference proteome</keyword>
<organism evidence="7 8">
    <name type="scientific">Oxalicibacterium solurbis</name>
    <dbReference type="NCBI Taxonomy" id="69280"/>
    <lineage>
        <taxon>Bacteria</taxon>
        <taxon>Pseudomonadati</taxon>
        <taxon>Pseudomonadota</taxon>
        <taxon>Betaproteobacteria</taxon>
        <taxon>Burkholderiales</taxon>
        <taxon>Oxalobacteraceae</taxon>
        <taxon>Oxalicibacterium</taxon>
    </lineage>
</organism>
<proteinExistence type="inferred from homology"/>
<evidence type="ECO:0000259" key="5">
    <source>
        <dbReference type="Pfam" id="PF01526"/>
    </source>
</evidence>
<dbReference type="Pfam" id="PF01526">
    <property type="entry name" value="DDE_Tnp_Tn3"/>
    <property type="match status" value="1"/>
</dbReference>
<protein>
    <recommendedName>
        <fullName evidence="9">Transposase</fullName>
    </recommendedName>
</protein>
<evidence type="ECO:0000256" key="2">
    <source>
        <dbReference type="ARBA" id="ARBA00022578"/>
    </source>
</evidence>
<evidence type="ECO:0000256" key="3">
    <source>
        <dbReference type="ARBA" id="ARBA00023125"/>
    </source>
</evidence>
<gene>
    <name evidence="7" type="ORF">GCM10011430_28510</name>
</gene>
<dbReference type="Pfam" id="PF13700">
    <property type="entry name" value="DUF4158"/>
    <property type="match status" value="1"/>
</dbReference>
<dbReference type="InterPro" id="IPR025296">
    <property type="entry name" value="DUF4158"/>
</dbReference>
<keyword evidence="4" id="KW-0233">DNA recombination</keyword>